<evidence type="ECO:0000313" key="6">
    <source>
        <dbReference type="EMBL" id="AGP42434.1"/>
    </source>
</evidence>
<dbReference type="AlphaFoldDB" id="S4YC85"/>
<dbReference type="SUPFAM" id="SSF53686">
    <property type="entry name" value="Tryptophan synthase beta subunit-like PLP-dependent enzymes"/>
    <property type="match status" value="1"/>
</dbReference>
<keyword evidence="3" id="KW-0663">Pyridoxal phosphate</keyword>
<dbReference type="GO" id="GO:0003941">
    <property type="term" value="F:L-serine ammonia-lyase activity"/>
    <property type="evidence" value="ECO:0007669"/>
    <property type="project" value="TreeGrafter"/>
</dbReference>
<evidence type="ECO:0000259" key="5">
    <source>
        <dbReference type="Pfam" id="PF00291"/>
    </source>
</evidence>
<evidence type="ECO:0000256" key="4">
    <source>
        <dbReference type="ARBA" id="ARBA00023239"/>
    </source>
</evidence>
<sequence>MGSAHVENQIKKIVNPMKIKGTGMSSLFDAIVSAHQQLRPQVRVTPLERSVLLSQQLGCELYLKCDHLQPTGSFKFRGASNKLRLLSDEQRQRGVIAASSGNHGQAMALAGKLMGVSVTVYAPETAAAIKLETIRALGGKVVTVPGDALKAEQAGEKAAQEQGKVYVSPYNDEQVIAGQGTCGMELVEQQPDLDAVIVAVGGGGYISGIGTVLQQLSPKTQLIACWPENATSMYSALEAGHIFPVEEQETLSDGTAGGVESNAITFPLCQRLIDRKILVSETEIKRAMRRIAASDRWIIEGAAGVALAAAIKLAPEFQGKKVAVVLCGKNIVLEKYLKAIADENH</sequence>
<dbReference type="GO" id="GO:0006567">
    <property type="term" value="P:L-threonine catabolic process"/>
    <property type="evidence" value="ECO:0007669"/>
    <property type="project" value="TreeGrafter"/>
</dbReference>
<dbReference type="InterPro" id="IPR050147">
    <property type="entry name" value="Ser/Thr_Dehydratase"/>
</dbReference>
<proteinExistence type="inferred from homology"/>
<dbReference type="PATRIC" id="fig|1348660.3.peg.7"/>
<dbReference type="InterPro" id="IPR001926">
    <property type="entry name" value="TrpB-like_PALP"/>
</dbReference>
<evidence type="ECO:0000256" key="1">
    <source>
        <dbReference type="ARBA" id="ARBA00001933"/>
    </source>
</evidence>
<protein>
    <recommendedName>
        <fullName evidence="5">Tryptophan synthase beta chain-like PALP domain-containing protein</fullName>
    </recommendedName>
</protein>
<accession>S4YC85</accession>
<dbReference type="PANTHER" id="PTHR48078">
    <property type="entry name" value="THREONINE DEHYDRATASE, MITOCHONDRIAL-RELATED"/>
    <property type="match status" value="1"/>
</dbReference>
<name>S4YC85_SERPL</name>
<reference evidence="6 7" key="1">
    <citation type="journal article" date="2013" name="Genome Announc.">
        <title>Genome Sequence of Serratia plymuthica Strain S13, an Endophyte with Germination- and Plant-Growth-Promoting Activity from the Flower of Styrian Oil Pumpkin.</title>
        <authorList>
            <person name="Muller H."/>
            <person name="Furnkranz M."/>
            <person name="Grube M."/>
            <person name="Berg G."/>
        </authorList>
    </citation>
    <scope>NUCLEOTIDE SEQUENCE [LARGE SCALE GENOMIC DNA]</scope>
    <source>
        <strain evidence="6">S13</strain>
    </source>
</reference>
<keyword evidence="4" id="KW-0456">Lyase</keyword>
<dbReference type="InterPro" id="IPR036052">
    <property type="entry name" value="TrpB-like_PALP_sf"/>
</dbReference>
<dbReference type="Proteomes" id="UP000014900">
    <property type="component" value="Chromosome"/>
</dbReference>
<evidence type="ECO:0000313" key="7">
    <source>
        <dbReference type="Proteomes" id="UP000014900"/>
    </source>
</evidence>
<feature type="domain" description="Tryptophan synthase beta chain-like PALP" evidence="5">
    <location>
        <begin position="39"/>
        <end position="328"/>
    </location>
</feature>
<dbReference type="GO" id="GO:0009097">
    <property type="term" value="P:isoleucine biosynthetic process"/>
    <property type="evidence" value="ECO:0007669"/>
    <property type="project" value="TreeGrafter"/>
</dbReference>
<dbReference type="KEGG" id="sry:M621_00035"/>
<dbReference type="InterPro" id="IPR000634">
    <property type="entry name" value="Ser/Thr_deHydtase_PyrdxlP-BS"/>
</dbReference>
<dbReference type="FunFam" id="3.40.50.1100:FF:000005">
    <property type="entry name" value="Threonine dehydratase catabolic"/>
    <property type="match status" value="1"/>
</dbReference>
<dbReference type="Pfam" id="PF00291">
    <property type="entry name" value="PALP"/>
    <property type="match status" value="1"/>
</dbReference>
<dbReference type="GO" id="GO:0004794">
    <property type="term" value="F:threonine deaminase activity"/>
    <property type="evidence" value="ECO:0007669"/>
    <property type="project" value="TreeGrafter"/>
</dbReference>
<dbReference type="GO" id="GO:0030170">
    <property type="term" value="F:pyridoxal phosphate binding"/>
    <property type="evidence" value="ECO:0007669"/>
    <property type="project" value="InterPro"/>
</dbReference>
<dbReference type="NCBIfam" id="NF005292">
    <property type="entry name" value="PRK06815.1"/>
    <property type="match status" value="1"/>
</dbReference>
<organism evidence="6 7">
    <name type="scientific">Serratia plymuthica S13</name>
    <dbReference type="NCBI Taxonomy" id="1348660"/>
    <lineage>
        <taxon>Bacteria</taxon>
        <taxon>Pseudomonadati</taxon>
        <taxon>Pseudomonadota</taxon>
        <taxon>Gammaproteobacteria</taxon>
        <taxon>Enterobacterales</taxon>
        <taxon>Yersiniaceae</taxon>
        <taxon>Serratia</taxon>
    </lineage>
</organism>
<comment type="similarity">
    <text evidence="2">Belongs to the serine/threonine dehydratase family.</text>
</comment>
<dbReference type="GO" id="GO:0006565">
    <property type="term" value="P:L-serine catabolic process"/>
    <property type="evidence" value="ECO:0007669"/>
    <property type="project" value="TreeGrafter"/>
</dbReference>
<dbReference type="Gene3D" id="3.40.50.1100">
    <property type="match status" value="2"/>
</dbReference>
<dbReference type="PROSITE" id="PS00165">
    <property type="entry name" value="DEHYDRATASE_SER_THR"/>
    <property type="match status" value="1"/>
</dbReference>
<gene>
    <name evidence="6" type="ORF">M621_00035</name>
</gene>
<dbReference type="CDD" id="cd01562">
    <property type="entry name" value="Thr-dehyd"/>
    <property type="match status" value="1"/>
</dbReference>
<evidence type="ECO:0000256" key="3">
    <source>
        <dbReference type="ARBA" id="ARBA00022898"/>
    </source>
</evidence>
<evidence type="ECO:0000256" key="2">
    <source>
        <dbReference type="ARBA" id="ARBA00010869"/>
    </source>
</evidence>
<comment type="cofactor">
    <cofactor evidence="1">
        <name>pyridoxal 5'-phosphate</name>
        <dbReference type="ChEBI" id="CHEBI:597326"/>
    </cofactor>
</comment>
<dbReference type="eggNOG" id="COG1171">
    <property type="taxonomic scope" value="Bacteria"/>
</dbReference>
<dbReference type="PANTHER" id="PTHR48078:SF6">
    <property type="entry name" value="L-THREONINE DEHYDRATASE CATABOLIC TDCB"/>
    <property type="match status" value="1"/>
</dbReference>
<dbReference type="EMBL" id="CP006566">
    <property type="protein sequence ID" value="AGP42434.1"/>
    <property type="molecule type" value="Genomic_DNA"/>
</dbReference>
<dbReference type="HOGENOM" id="CLU_021152_4_2_6"/>